<dbReference type="Proteomes" id="UP000595823">
    <property type="component" value="Chromosome"/>
</dbReference>
<keyword evidence="1" id="KW-1133">Transmembrane helix</keyword>
<dbReference type="KEGG" id="scia:HUG15_04905"/>
<gene>
    <name evidence="2" type="ORF">HUG15_04905</name>
</gene>
<dbReference type="AlphaFoldDB" id="A0A7T7CAM1"/>
<keyword evidence="1" id="KW-0472">Membrane</keyword>
<feature type="transmembrane region" description="Helical" evidence="1">
    <location>
        <begin position="34"/>
        <end position="53"/>
    </location>
</feature>
<dbReference type="EMBL" id="CP054705">
    <property type="protein sequence ID" value="QQK75005.1"/>
    <property type="molecule type" value="Genomic_DNA"/>
</dbReference>
<protein>
    <submittedName>
        <fullName evidence="2">Uncharacterized protein</fullName>
    </submittedName>
</protein>
<organism evidence="2 3">
    <name type="scientific">Salicibibacter cibarius</name>
    <dbReference type="NCBI Taxonomy" id="2743000"/>
    <lineage>
        <taxon>Bacteria</taxon>
        <taxon>Bacillati</taxon>
        <taxon>Bacillota</taxon>
        <taxon>Bacilli</taxon>
        <taxon>Bacillales</taxon>
        <taxon>Bacillaceae</taxon>
        <taxon>Salicibibacter</taxon>
    </lineage>
</organism>
<keyword evidence="3" id="KW-1185">Reference proteome</keyword>
<sequence>MKHLKDKKVIGMFILSIILASVAAIFAVYGSMHWVVTLVASQAVLVMAFRRIILKAD</sequence>
<reference evidence="2 3" key="1">
    <citation type="submission" date="2020-06" db="EMBL/GenBank/DDBJ databases">
        <title>Genomic analysis of Salicibibacter sp. NKC5-3.</title>
        <authorList>
            <person name="Oh Y.J."/>
        </authorList>
    </citation>
    <scope>NUCLEOTIDE SEQUENCE [LARGE SCALE GENOMIC DNA]</scope>
    <source>
        <strain evidence="2 3">NKC5-3</strain>
    </source>
</reference>
<accession>A0A7T7CAM1</accession>
<evidence type="ECO:0000256" key="1">
    <source>
        <dbReference type="SAM" id="Phobius"/>
    </source>
</evidence>
<proteinExistence type="predicted"/>
<feature type="transmembrane region" description="Helical" evidence="1">
    <location>
        <begin position="9"/>
        <end position="28"/>
    </location>
</feature>
<keyword evidence="1" id="KW-0812">Transmembrane</keyword>
<name>A0A7T7CAM1_9BACI</name>
<evidence type="ECO:0000313" key="2">
    <source>
        <dbReference type="EMBL" id="QQK75005.1"/>
    </source>
</evidence>
<dbReference type="RefSeq" id="WP_200127522.1">
    <property type="nucleotide sequence ID" value="NZ_CP054705.1"/>
</dbReference>
<evidence type="ECO:0000313" key="3">
    <source>
        <dbReference type="Proteomes" id="UP000595823"/>
    </source>
</evidence>